<evidence type="ECO:0000256" key="1">
    <source>
        <dbReference type="ARBA" id="ARBA00007754"/>
    </source>
</evidence>
<gene>
    <name evidence="9" type="ORF">H8S55_01900</name>
</gene>
<dbReference type="EMBL" id="JACOPN010000001">
    <property type="protein sequence ID" value="MBC5716090.1"/>
    <property type="molecule type" value="Genomic_DNA"/>
</dbReference>
<feature type="domain" description="SLH" evidence="7">
    <location>
        <begin position="681"/>
        <end position="737"/>
    </location>
</feature>
<dbReference type="Pfam" id="PF00395">
    <property type="entry name" value="SLH"/>
    <property type="match status" value="2"/>
</dbReference>
<keyword evidence="4 5" id="KW-0326">Glycosidase</keyword>
<dbReference type="InterPro" id="IPR000805">
    <property type="entry name" value="Glyco_hydro_26"/>
</dbReference>
<dbReference type="Pfam" id="PF02156">
    <property type="entry name" value="Glyco_hydro_26"/>
    <property type="match status" value="1"/>
</dbReference>
<comment type="similarity">
    <text evidence="1 5">Belongs to the glycosyl hydrolase 26 family.</text>
</comment>
<evidence type="ECO:0000313" key="10">
    <source>
        <dbReference type="Proteomes" id="UP000602260"/>
    </source>
</evidence>
<dbReference type="Gene3D" id="2.60.40.10">
    <property type="entry name" value="Immunoglobulins"/>
    <property type="match status" value="1"/>
</dbReference>
<dbReference type="PROSITE" id="PS51272">
    <property type="entry name" value="SLH"/>
    <property type="match status" value="2"/>
</dbReference>
<dbReference type="RefSeq" id="WP_186877569.1">
    <property type="nucleotide sequence ID" value="NZ_JACOPN010000001.1"/>
</dbReference>
<feature type="chain" id="PRO_5035160011" evidence="6">
    <location>
        <begin position="28"/>
        <end position="737"/>
    </location>
</feature>
<dbReference type="InterPro" id="IPR022790">
    <property type="entry name" value="GH26_dom"/>
</dbReference>
<dbReference type="InterPro" id="IPR017853">
    <property type="entry name" value="GH"/>
</dbReference>
<dbReference type="PANTHER" id="PTHR40079:SF4">
    <property type="entry name" value="GH26 DOMAIN-CONTAINING PROTEIN-RELATED"/>
    <property type="match status" value="1"/>
</dbReference>
<dbReference type="SUPFAM" id="SSF51445">
    <property type="entry name" value="(Trans)glycosidases"/>
    <property type="match status" value="1"/>
</dbReference>
<proteinExistence type="inferred from homology"/>
<feature type="active site" description="Proton donor" evidence="5">
    <location>
        <position position="259"/>
    </location>
</feature>
<dbReference type="Gene3D" id="3.20.20.80">
    <property type="entry name" value="Glycosidases"/>
    <property type="match status" value="1"/>
</dbReference>
<dbReference type="AlphaFoldDB" id="A0A8J6J247"/>
<dbReference type="Pfam" id="PF17957">
    <property type="entry name" value="Big_7"/>
    <property type="match status" value="1"/>
</dbReference>
<feature type="domain" description="GH26" evidence="8">
    <location>
        <begin position="135"/>
        <end position="451"/>
    </location>
</feature>
<keyword evidence="2" id="KW-0677">Repeat</keyword>
<dbReference type="GO" id="GO:0006080">
    <property type="term" value="P:substituted mannan metabolic process"/>
    <property type="evidence" value="ECO:0007669"/>
    <property type="project" value="InterPro"/>
</dbReference>
<evidence type="ECO:0000259" key="8">
    <source>
        <dbReference type="PROSITE" id="PS51764"/>
    </source>
</evidence>
<evidence type="ECO:0000256" key="4">
    <source>
        <dbReference type="ARBA" id="ARBA00023295"/>
    </source>
</evidence>
<evidence type="ECO:0000256" key="6">
    <source>
        <dbReference type="SAM" id="SignalP"/>
    </source>
</evidence>
<dbReference type="InterPro" id="IPR013783">
    <property type="entry name" value="Ig-like_fold"/>
</dbReference>
<protein>
    <submittedName>
        <fullName evidence="9">S-layer homology domain-containing protein</fullName>
    </submittedName>
</protein>
<dbReference type="InterPro" id="IPR001119">
    <property type="entry name" value="SLH_dom"/>
</dbReference>
<reference evidence="9" key="1">
    <citation type="submission" date="2020-08" db="EMBL/GenBank/DDBJ databases">
        <title>Genome public.</title>
        <authorList>
            <person name="Liu C."/>
            <person name="Sun Q."/>
        </authorList>
    </citation>
    <scope>NUCLEOTIDE SEQUENCE</scope>
    <source>
        <strain evidence="9">BX5</strain>
    </source>
</reference>
<comment type="caution">
    <text evidence="9">The sequence shown here is derived from an EMBL/GenBank/DDBJ whole genome shotgun (WGS) entry which is preliminary data.</text>
</comment>
<organism evidence="9 10">
    <name type="scientific">Flintibacter faecis</name>
    <dbReference type="NCBI Taxonomy" id="2763047"/>
    <lineage>
        <taxon>Bacteria</taxon>
        <taxon>Bacillati</taxon>
        <taxon>Bacillota</taxon>
        <taxon>Clostridia</taxon>
        <taxon>Eubacteriales</taxon>
        <taxon>Flintibacter</taxon>
    </lineage>
</organism>
<dbReference type="PROSITE" id="PS51764">
    <property type="entry name" value="GH26"/>
    <property type="match status" value="1"/>
</dbReference>
<keyword evidence="10" id="KW-1185">Reference proteome</keyword>
<evidence type="ECO:0000259" key="7">
    <source>
        <dbReference type="PROSITE" id="PS51272"/>
    </source>
</evidence>
<keyword evidence="6" id="KW-0732">Signal</keyword>
<evidence type="ECO:0000256" key="5">
    <source>
        <dbReference type="PROSITE-ProRule" id="PRU01100"/>
    </source>
</evidence>
<feature type="domain" description="SLH" evidence="7">
    <location>
        <begin position="608"/>
        <end position="671"/>
    </location>
</feature>
<dbReference type="GO" id="GO:0016985">
    <property type="term" value="F:mannan endo-1,4-beta-mannosidase activity"/>
    <property type="evidence" value="ECO:0007669"/>
    <property type="project" value="InterPro"/>
</dbReference>
<sequence>MKKLFRRLMAVAVAAALTAGMCITASAYTYPSAYWKLHDAWSQAVAAKSADQVLTVAQQTYDLLMKDPLCADICNNLESKCARASWCAEMKGDLAGAVKWLERERTFAQWLDKNVTSYKDALLNIDARLEQLNAARGVEVYALQEGAGKSFSGSGAAANGTWYGSAVGGSRTGESASLMYVNFMDGYSVDYWIDYYKSTSSAFAAAADGGVIELAWNFSPESTAGAQRVLDSAADSYIAEGLQAMGNLNATVLLRIGGEMNNWSNIDSGTFIQAFQKIAAQAHQYSNIKIVFSPATISDRNHTISEFYPGDQYVDWVGVSDYQNSAYAGQAPAYTFDAAAYGNDAYYGRGLYSSDPLTLVRPIARLAQQHNKPLMISECGFSYTSAAGGDQTAYAADQLNKLYSYANMIFPQTKAVFYFDKDMSGSAYHYALSGSSTLASTYENAIQANGSYLKEGQTSAPSWTALSNVSQGQGQLRLATYAVFPSSSATTVTYYVDGKAVYSSSKAPYYYTLDCDALSAGSHKLYVTATNGKFTVNGSAVGKTYTLQTQESEGYHPGSADSWARALLDTAYEKGLLTERTDSGFQNQITRLQFADLAVNLMEKATGKSVTPAENTFQDTSDPAVLKAVAAGVTSGKGEGRFAPNDKITRQEICVMLNRVIEYVDQSRDSQALANTSTQMDPKFTDSSNIDSWAVNSVALLTNNGLMSGKDGGRVAPKDNTKVEEAAILILALYNKF</sequence>
<evidence type="ECO:0000256" key="2">
    <source>
        <dbReference type="ARBA" id="ARBA00022737"/>
    </source>
</evidence>
<feature type="active site" description="Nucleophile" evidence="5">
    <location>
        <position position="378"/>
    </location>
</feature>
<dbReference type="Proteomes" id="UP000602260">
    <property type="component" value="Unassembled WGS sequence"/>
</dbReference>
<name>A0A8J6J247_9FIRM</name>
<feature type="signal peptide" evidence="6">
    <location>
        <begin position="1"/>
        <end position="27"/>
    </location>
</feature>
<dbReference type="PANTHER" id="PTHR40079">
    <property type="entry name" value="MANNAN ENDO-1,4-BETA-MANNOSIDASE E-RELATED"/>
    <property type="match status" value="1"/>
</dbReference>
<accession>A0A8J6J247</accession>
<keyword evidence="3 5" id="KW-0378">Hydrolase</keyword>
<evidence type="ECO:0000256" key="3">
    <source>
        <dbReference type="ARBA" id="ARBA00022801"/>
    </source>
</evidence>
<evidence type="ECO:0000313" key="9">
    <source>
        <dbReference type="EMBL" id="MBC5716090.1"/>
    </source>
</evidence>